<keyword evidence="1" id="KW-0175">Coiled coil</keyword>
<feature type="region of interest" description="Disordered" evidence="2">
    <location>
        <begin position="322"/>
        <end position="342"/>
    </location>
</feature>
<reference evidence="3" key="1">
    <citation type="submission" date="2023-10" db="EMBL/GenBank/DDBJ databases">
        <authorList>
            <person name="Chen Y."/>
            <person name="Shah S."/>
            <person name="Dougan E. K."/>
            <person name="Thang M."/>
            <person name="Chan C."/>
        </authorList>
    </citation>
    <scope>NUCLEOTIDE SEQUENCE [LARGE SCALE GENOMIC DNA]</scope>
</reference>
<comment type="caution">
    <text evidence="3">The sequence shown here is derived from an EMBL/GenBank/DDBJ whole genome shotgun (WGS) entry which is preliminary data.</text>
</comment>
<dbReference type="Proteomes" id="UP001189429">
    <property type="component" value="Unassembled WGS sequence"/>
</dbReference>
<dbReference type="EMBL" id="CAUYUJ010017283">
    <property type="protein sequence ID" value="CAK0873459.1"/>
    <property type="molecule type" value="Genomic_DNA"/>
</dbReference>
<accession>A0ABN9VMY6</accession>
<evidence type="ECO:0008006" key="5">
    <source>
        <dbReference type="Google" id="ProtNLM"/>
    </source>
</evidence>
<feature type="coiled-coil region" evidence="1">
    <location>
        <begin position="113"/>
        <end position="161"/>
    </location>
</feature>
<evidence type="ECO:0000313" key="4">
    <source>
        <dbReference type="Proteomes" id="UP001189429"/>
    </source>
</evidence>
<name>A0ABN9VMY6_9DINO</name>
<gene>
    <name evidence="3" type="ORF">PCOR1329_LOCUS58667</name>
</gene>
<proteinExistence type="predicted"/>
<feature type="non-terminal residue" evidence="3">
    <location>
        <position position="342"/>
    </location>
</feature>
<evidence type="ECO:0000313" key="3">
    <source>
        <dbReference type="EMBL" id="CAK0873459.1"/>
    </source>
</evidence>
<evidence type="ECO:0000256" key="1">
    <source>
        <dbReference type="SAM" id="Coils"/>
    </source>
</evidence>
<sequence length="342" mass="36894">MGRELSLDFLLYFVSMHYECYEICDVLPTEVQLDDVQHEVEVQQVIMPGKFLNGKMIDVEWPDVGFQIPSLQPSQMFDDARFDPKYYVPEAKSDVEHIFRTCSYHCLMKMGLAEQAEDSAARLRLEERHAEELRAELDGCRGEAGCELRSLREELRAAESRERLRSGEAAAEAEELVWVRTVDRAVQSDAPQPAGPGPPAEGEARSRALSAELLAAAEAALPRSDAAPLGAQIRQWQSEWAGLKRLASAPGGAREGAASPFARSPGSASAGGQDAWPSQHAGGLPAPGHPALIQAQERAVQRLEIAARDARAGCEASRAVAALGALPRTPSGGGGDEDGDDD</sequence>
<keyword evidence="4" id="KW-1185">Reference proteome</keyword>
<feature type="region of interest" description="Disordered" evidence="2">
    <location>
        <begin position="247"/>
        <end position="289"/>
    </location>
</feature>
<protein>
    <recommendedName>
        <fullName evidence="5">Pre-mRNA-splicing factor 38</fullName>
    </recommendedName>
</protein>
<evidence type="ECO:0000256" key="2">
    <source>
        <dbReference type="SAM" id="MobiDB-lite"/>
    </source>
</evidence>
<organism evidence="3 4">
    <name type="scientific">Prorocentrum cordatum</name>
    <dbReference type="NCBI Taxonomy" id="2364126"/>
    <lineage>
        <taxon>Eukaryota</taxon>
        <taxon>Sar</taxon>
        <taxon>Alveolata</taxon>
        <taxon>Dinophyceae</taxon>
        <taxon>Prorocentrales</taxon>
        <taxon>Prorocentraceae</taxon>
        <taxon>Prorocentrum</taxon>
    </lineage>
</organism>